<dbReference type="InterPro" id="IPR036388">
    <property type="entry name" value="WH-like_DNA-bd_sf"/>
</dbReference>
<keyword evidence="3" id="KW-0804">Transcription</keyword>
<keyword evidence="2" id="KW-0238">DNA-binding</keyword>
<comment type="caution">
    <text evidence="6">The sequence shown here is derived from an EMBL/GenBank/DDBJ whole genome shotgun (WGS) entry which is preliminary data.</text>
</comment>
<dbReference type="PANTHER" id="PTHR24567">
    <property type="entry name" value="CRP FAMILY TRANSCRIPTIONAL REGULATORY PROTEIN"/>
    <property type="match status" value="1"/>
</dbReference>
<dbReference type="InterPro" id="IPR036390">
    <property type="entry name" value="WH_DNA-bd_sf"/>
</dbReference>
<dbReference type="AlphaFoldDB" id="H0E3T8"/>
<gene>
    <name evidence="6" type="ORF">PAI11_14620</name>
</gene>
<dbReference type="InterPro" id="IPR018490">
    <property type="entry name" value="cNMP-bd_dom_sf"/>
</dbReference>
<dbReference type="SMART" id="SM00100">
    <property type="entry name" value="cNMP"/>
    <property type="match status" value="1"/>
</dbReference>
<sequence length="234" mass="25325">MAGPTRTVDGASRGVGGTFLDALGEDAQRELRRRAVVRRFPRGNAIAHAGQVGDRVLVLVSGHVKLTRVTAEGRDVLLAVRGPGDLVGEQSAIDGDVRSASIVALDAVEALAIAPDDFLNYVTTVPDAALYVMRNLNDRLRDADRKRVEHAAHDVVGRLSARIVELCERFGDEAPDGTRIDLPLTQEDLAGWVGASREATSRGLHQMRELGWVTTARRSIVCHDLVALRRRAEG</sequence>
<evidence type="ECO:0000259" key="4">
    <source>
        <dbReference type="PROSITE" id="PS50042"/>
    </source>
</evidence>
<name>H0E3T8_9ACTN</name>
<dbReference type="PROSITE" id="PS50042">
    <property type="entry name" value="CNMP_BINDING_3"/>
    <property type="match status" value="1"/>
</dbReference>
<proteinExistence type="predicted"/>
<dbReference type="InterPro" id="IPR012318">
    <property type="entry name" value="HTH_CRP"/>
</dbReference>
<feature type="domain" description="HTH crp-type" evidence="5">
    <location>
        <begin position="153"/>
        <end position="226"/>
    </location>
</feature>
<dbReference type="Proteomes" id="UP000005143">
    <property type="component" value="Unassembled WGS sequence"/>
</dbReference>
<dbReference type="RefSeq" id="WP_007572640.1">
    <property type="nucleotide sequence ID" value="NZ_AGUD01000081.1"/>
</dbReference>
<dbReference type="Pfam" id="PF00027">
    <property type="entry name" value="cNMP_binding"/>
    <property type="match status" value="1"/>
</dbReference>
<accession>H0E3T8</accession>
<evidence type="ECO:0000256" key="3">
    <source>
        <dbReference type="ARBA" id="ARBA00023163"/>
    </source>
</evidence>
<dbReference type="PANTHER" id="PTHR24567:SF74">
    <property type="entry name" value="HTH-TYPE TRANSCRIPTIONAL REGULATOR ARCR"/>
    <property type="match status" value="1"/>
</dbReference>
<feature type="domain" description="Cyclic nucleotide-binding" evidence="4">
    <location>
        <begin position="19"/>
        <end position="139"/>
    </location>
</feature>
<keyword evidence="7" id="KW-1185">Reference proteome</keyword>
<dbReference type="InterPro" id="IPR014710">
    <property type="entry name" value="RmlC-like_jellyroll"/>
</dbReference>
<protein>
    <submittedName>
        <fullName evidence="6">Transcriptional regulator Crp/Fnr family</fullName>
    </submittedName>
</protein>
<keyword evidence="1" id="KW-0805">Transcription regulation</keyword>
<dbReference type="GO" id="GO:0003700">
    <property type="term" value="F:DNA-binding transcription factor activity"/>
    <property type="evidence" value="ECO:0007669"/>
    <property type="project" value="TreeGrafter"/>
</dbReference>
<evidence type="ECO:0000313" key="7">
    <source>
        <dbReference type="Proteomes" id="UP000005143"/>
    </source>
</evidence>
<dbReference type="CDD" id="cd00038">
    <property type="entry name" value="CAP_ED"/>
    <property type="match status" value="1"/>
</dbReference>
<dbReference type="InterPro" id="IPR000595">
    <property type="entry name" value="cNMP-bd_dom"/>
</dbReference>
<dbReference type="PATRIC" id="fig|1097667.3.peg.1452"/>
<evidence type="ECO:0000259" key="5">
    <source>
        <dbReference type="PROSITE" id="PS51063"/>
    </source>
</evidence>
<dbReference type="Gene3D" id="2.60.120.10">
    <property type="entry name" value="Jelly Rolls"/>
    <property type="match status" value="1"/>
</dbReference>
<evidence type="ECO:0000256" key="2">
    <source>
        <dbReference type="ARBA" id="ARBA00023125"/>
    </source>
</evidence>
<dbReference type="PROSITE" id="PS51063">
    <property type="entry name" value="HTH_CRP_2"/>
    <property type="match status" value="1"/>
</dbReference>
<dbReference type="InterPro" id="IPR050397">
    <property type="entry name" value="Env_Response_Regulators"/>
</dbReference>
<dbReference type="Gene3D" id="1.10.10.10">
    <property type="entry name" value="Winged helix-like DNA-binding domain superfamily/Winged helix DNA-binding domain"/>
    <property type="match status" value="1"/>
</dbReference>
<organism evidence="6 7">
    <name type="scientific">Patulibacter medicamentivorans</name>
    <dbReference type="NCBI Taxonomy" id="1097667"/>
    <lineage>
        <taxon>Bacteria</taxon>
        <taxon>Bacillati</taxon>
        <taxon>Actinomycetota</taxon>
        <taxon>Thermoleophilia</taxon>
        <taxon>Solirubrobacterales</taxon>
        <taxon>Patulibacteraceae</taxon>
        <taxon>Patulibacter</taxon>
    </lineage>
</organism>
<reference evidence="6 7" key="1">
    <citation type="journal article" date="2013" name="Biodegradation">
        <title>Quantitative proteomic analysis of ibuprofen-degrading Patulibacter sp. strain I11.</title>
        <authorList>
            <person name="Almeida B."/>
            <person name="Kjeldal H."/>
            <person name="Lolas I."/>
            <person name="Knudsen A.D."/>
            <person name="Carvalho G."/>
            <person name="Nielsen K.L."/>
            <person name="Barreto Crespo M.T."/>
            <person name="Stensballe A."/>
            <person name="Nielsen J.L."/>
        </authorList>
    </citation>
    <scope>NUCLEOTIDE SEQUENCE [LARGE SCALE GENOMIC DNA]</scope>
    <source>
        <strain evidence="6 7">I11</strain>
    </source>
</reference>
<dbReference type="Pfam" id="PF13545">
    <property type="entry name" value="HTH_Crp_2"/>
    <property type="match status" value="1"/>
</dbReference>
<dbReference type="GO" id="GO:0005829">
    <property type="term" value="C:cytosol"/>
    <property type="evidence" value="ECO:0007669"/>
    <property type="project" value="TreeGrafter"/>
</dbReference>
<evidence type="ECO:0000313" key="6">
    <source>
        <dbReference type="EMBL" id="EHN11657.1"/>
    </source>
</evidence>
<dbReference type="EMBL" id="AGUD01000081">
    <property type="protein sequence ID" value="EHN11657.1"/>
    <property type="molecule type" value="Genomic_DNA"/>
</dbReference>
<evidence type="ECO:0000256" key="1">
    <source>
        <dbReference type="ARBA" id="ARBA00023015"/>
    </source>
</evidence>
<dbReference type="GO" id="GO:0003677">
    <property type="term" value="F:DNA binding"/>
    <property type="evidence" value="ECO:0007669"/>
    <property type="project" value="UniProtKB-KW"/>
</dbReference>
<dbReference type="SMART" id="SM00419">
    <property type="entry name" value="HTH_CRP"/>
    <property type="match status" value="1"/>
</dbReference>
<dbReference type="SUPFAM" id="SSF51206">
    <property type="entry name" value="cAMP-binding domain-like"/>
    <property type="match status" value="1"/>
</dbReference>
<dbReference type="SUPFAM" id="SSF46785">
    <property type="entry name" value="Winged helix' DNA-binding domain"/>
    <property type="match status" value="1"/>
</dbReference>